<gene>
    <name evidence="1" type="ordered locus">Dda3937_01168</name>
</gene>
<evidence type="ECO:0000313" key="2">
    <source>
        <dbReference type="Proteomes" id="UP000006859"/>
    </source>
</evidence>
<dbReference type="Proteomes" id="UP000006859">
    <property type="component" value="Chromosome"/>
</dbReference>
<protein>
    <submittedName>
        <fullName evidence="1">Uncharacterized protein</fullName>
    </submittedName>
</protein>
<evidence type="ECO:0000313" key="1">
    <source>
        <dbReference type="EMBL" id="ADM96941.1"/>
    </source>
</evidence>
<proteinExistence type="predicted"/>
<reference evidence="1 2" key="1">
    <citation type="journal article" date="2011" name="J. Bacteriol.">
        <title>Genome sequence of the plant-pathogenic bacterium Dickeya dadantii 3937.</title>
        <authorList>
            <person name="Glasner J.D."/>
            <person name="Yang C.H."/>
            <person name="Reverchon S."/>
            <person name="Hugouvieux-Cotte-Pattat N."/>
            <person name="Condemine G."/>
            <person name="Bohin J.P."/>
            <person name="Van Gijsegem F."/>
            <person name="Yang S."/>
            <person name="Franza T."/>
            <person name="Expert D."/>
            <person name="Plunkett G. III"/>
            <person name="San Francisco M.J."/>
            <person name="Charkowski A.O."/>
            <person name="Py B."/>
            <person name="Bell K."/>
            <person name="Rauscher L."/>
            <person name="Rodriguez-Palenzuela P."/>
            <person name="Toussaint A."/>
            <person name="Holeva M.C."/>
            <person name="He S.Y."/>
            <person name="Douet V."/>
            <person name="Boccara M."/>
            <person name="Blanco C."/>
            <person name="Toth I."/>
            <person name="Anderson B.D."/>
            <person name="Biehl B.S."/>
            <person name="Mau B."/>
            <person name="Flynn S.M."/>
            <person name="Barras F."/>
            <person name="Lindeberg M."/>
            <person name="Birch P.R."/>
            <person name="Tsuyumu S."/>
            <person name="Shi X."/>
            <person name="Hibbing M."/>
            <person name="Yap M.N."/>
            <person name="Carpentier M."/>
            <person name="Dassa E."/>
            <person name="Umehara M."/>
            <person name="Kim J.F."/>
            <person name="Rusch M."/>
            <person name="Soni P."/>
            <person name="Mayhew G.F."/>
            <person name="Fouts D.E."/>
            <person name="Gill S.R."/>
            <person name="Blattner F.R."/>
            <person name="Keen N.T."/>
            <person name="Perna N.T."/>
        </authorList>
    </citation>
    <scope>NUCLEOTIDE SEQUENCE [LARGE SCALE GENOMIC DNA]</scope>
    <source>
        <strain evidence="1 2">3937</strain>
    </source>
</reference>
<accession>E0SLV7</accession>
<dbReference type="EMBL" id="CP002038">
    <property type="protein sequence ID" value="ADM96941.1"/>
    <property type="molecule type" value="Genomic_DNA"/>
</dbReference>
<organism evidence="1 2">
    <name type="scientific">Dickeya dadantii (strain 3937)</name>
    <name type="common">Erwinia chrysanthemi (strain 3937)</name>
    <dbReference type="NCBI Taxonomy" id="198628"/>
    <lineage>
        <taxon>Bacteria</taxon>
        <taxon>Pseudomonadati</taxon>
        <taxon>Pseudomonadota</taxon>
        <taxon>Gammaproteobacteria</taxon>
        <taxon>Enterobacterales</taxon>
        <taxon>Pectobacteriaceae</taxon>
        <taxon>Dickeya</taxon>
    </lineage>
</organism>
<sequence length="105" mass="11143">MLVSALVPAFGRWLCLTGDIVPHGDNAVLSMFMLPTLVLSHGVSSAFMTSDFLINDARLGLCLVRLAGVTAAEGMGYQTASDRNVAMSMRRGTGRAFVAEHARAT</sequence>
<name>E0SLV7_DICD3</name>
<keyword evidence="2" id="KW-1185">Reference proteome</keyword>
<dbReference type="KEGG" id="ddd:Dda3937_01168"/>
<dbReference type="AlphaFoldDB" id="E0SLV7"/>
<dbReference type="HOGENOM" id="CLU_2232281_0_0_6"/>